<dbReference type="OMA" id="LEMCCET"/>
<keyword evidence="1" id="KW-0647">Proteasome</keyword>
<accession>F7BAR4</accession>
<dbReference type="InParanoid" id="F7BAR4"/>
<dbReference type="InterPro" id="IPR054179">
    <property type="entry name" value="PSD13_N"/>
</dbReference>
<dbReference type="PANTHER" id="PTHR10539">
    <property type="entry name" value="26S PROTEASOME NON-ATPASE REGULATORY SUBUNIT 13"/>
    <property type="match status" value="1"/>
</dbReference>
<dbReference type="AlphaFoldDB" id="F7BAR4"/>
<dbReference type="Proteomes" id="UP000002280">
    <property type="component" value="Chromosome 3"/>
</dbReference>
<evidence type="ECO:0000259" key="2">
    <source>
        <dbReference type="Pfam" id="PF22037"/>
    </source>
</evidence>
<dbReference type="HOGENOM" id="CLU_2454112_0_0_1"/>
<reference evidence="3" key="2">
    <citation type="submission" date="2025-08" db="UniProtKB">
        <authorList>
            <consortium name="Ensembl"/>
        </authorList>
    </citation>
    <scope>IDENTIFICATION</scope>
</reference>
<dbReference type="Ensembl" id="ENSMODT00000014189.3">
    <property type="protein sequence ID" value="ENSMODP00000013934.3"/>
    <property type="gene ID" value="ENSMODG00000011133.3"/>
</dbReference>
<dbReference type="InterPro" id="IPR035298">
    <property type="entry name" value="PSMD13"/>
</dbReference>
<reference evidence="3 4" key="1">
    <citation type="journal article" date="2007" name="Nature">
        <title>Genome of the marsupial Monodelphis domestica reveals innovation in non-coding sequences.</title>
        <authorList>
            <person name="Mikkelsen T.S."/>
            <person name="Wakefield M.J."/>
            <person name="Aken B."/>
            <person name="Amemiya C.T."/>
            <person name="Chang J.L."/>
            <person name="Duke S."/>
            <person name="Garber M."/>
            <person name="Gentles A.J."/>
            <person name="Goodstadt L."/>
            <person name="Heger A."/>
            <person name="Jurka J."/>
            <person name="Kamal M."/>
            <person name="Mauceli E."/>
            <person name="Searle S.M."/>
            <person name="Sharpe T."/>
            <person name="Baker M.L."/>
            <person name="Batzer M.A."/>
            <person name="Benos P.V."/>
            <person name="Belov K."/>
            <person name="Clamp M."/>
            <person name="Cook A."/>
            <person name="Cuff J."/>
            <person name="Das R."/>
            <person name="Davidow L."/>
            <person name="Deakin J.E."/>
            <person name="Fazzari M.J."/>
            <person name="Glass J.L."/>
            <person name="Grabherr M."/>
            <person name="Greally J.M."/>
            <person name="Gu W."/>
            <person name="Hore T.A."/>
            <person name="Huttley G.A."/>
            <person name="Kleber M."/>
            <person name="Jirtle R.L."/>
            <person name="Koina E."/>
            <person name="Lee J.T."/>
            <person name="Mahony S."/>
            <person name="Marra M.A."/>
            <person name="Miller R.D."/>
            <person name="Nicholls R.D."/>
            <person name="Oda M."/>
            <person name="Papenfuss A.T."/>
            <person name="Parra Z.E."/>
            <person name="Pollock D.D."/>
            <person name="Ray D.A."/>
            <person name="Schein J.E."/>
            <person name="Speed T.P."/>
            <person name="Thompson K."/>
            <person name="VandeBerg J.L."/>
            <person name="Wade C.M."/>
            <person name="Walker J.A."/>
            <person name="Waters P.D."/>
            <person name="Webber C."/>
            <person name="Weidman J.R."/>
            <person name="Xie X."/>
            <person name="Zody M.C."/>
            <person name="Baldwin J."/>
            <person name="Abdouelleil A."/>
            <person name="Abdulkadir J."/>
            <person name="Abebe A."/>
            <person name="Abera B."/>
            <person name="Abreu J."/>
            <person name="Acer S.C."/>
            <person name="Aftuck L."/>
            <person name="Alexander A."/>
            <person name="An P."/>
            <person name="Anderson E."/>
            <person name="Anderson S."/>
            <person name="Arachi H."/>
            <person name="Azer M."/>
            <person name="Bachantsang P."/>
            <person name="Barry A."/>
            <person name="Bayul T."/>
            <person name="Berlin A."/>
            <person name="Bessette D."/>
            <person name="Bloom T."/>
            <person name="Bloom T."/>
            <person name="Boguslavskiy L."/>
            <person name="Bonnet C."/>
            <person name="Boukhgalter B."/>
            <person name="Bourzgui I."/>
            <person name="Brown A."/>
            <person name="Cahill P."/>
            <person name="Channer S."/>
            <person name="Cheshatsang Y."/>
            <person name="Chuda L."/>
            <person name="Citroen M."/>
            <person name="Collymore A."/>
            <person name="Cooke P."/>
            <person name="Costello M."/>
            <person name="D'Aco K."/>
            <person name="Daza R."/>
            <person name="De Haan G."/>
            <person name="DeGray S."/>
            <person name="DeMaso C."/>
            <person name="Dhargay N."/>
            <person name="Dooley K."/>
            <person name="Dooley E."/>
            <person name="Doricent M."/>
            <person name="Dorje P."/>
            <person name="Dorjee K."/>
            <person name="Dupes A."/>
            <person name="Elong R."/>
            <person name="Falk J."/>
            <person name="Farina A."/>
            <person name="Faro S."/>
            <person name="Ferguson D."/>
            <person name="Fisher S."/>
            <person name="Foley C.D."/>
            <person name="Franke A."/>
            <person name="Friedrich D."/>
            <person name="Gadbois L."/>
            <person name="Gearin G."/>
            <person name="Gearin C.R."/>
            <person name="Giannoukos G."/>
            <person name="Goode T."/>
            <person name="Graham J."/>
            <person name="Grandbois E."/>
            <person name="Grewal S."/>
            <person name="Gyaltsen K."/>
            <person name="Hafez N."/>
            <person name="Hagos B."/>
            <person name="Hall J."/>
            <person name="Henson C."/>
            <person name="Hollinger A."/>
            <person name="Honan T."/>
            <person name="Huard M.D."/>
            <person name="Hughes L."/>
            <person name="Hurhula B."/>
            <person name="Husby M.E."/>
            <person name="Kamat A."/>
            <person name="Kanga B."/>
            <person name="Kashin S."/>
            <person name="Khazanovich D."/>
            <person name="Kisner P."/>
            <person name="Lance K."/>
            <person name="Lara M."/>
            <person name="Lee W."/>
            <person name="Lennon N."/>
            <person name="Letendre F."/>
            <person name="LeVine R."/>
            <person name="Lipovsky A."/>
            <person name="Liu X."/>
            <person name="Liu J."/>
            <person name="Liu S."/>
            <person name="Lokyitsang T."/>
            <person name="Lokyitsang Y."/>
            <person name="Lubonja R."/>
            <person name="Lui A."/>
            <person name="MacDonald P."/>
            <person name="Magnisalis V."/>
            <person name="Maru K."/>
            <person name="Matthews C."/>
            <person name="McCusker W."/>
            <person name="McDonough S."/>
            <person name="Mehta T."/>
            <person name="Meldrim J."/>
            <person name="Meneus L."/>
            <person name="Mihai O."/>
            <person name="Mihalev A."/>
            <person name="Mihova T."/>
            <person name="Mittelman R."/>
            <person name="Mlenga V."/>
            <person name="Montmayeur A."/>
            <person name="Mulrain L."/>
            <person name="Navidi A."/>
            <person name="Naylor J."/>
            <person name="Negash T."/>
            <person name="Nguyen T."/>
            <person name="Nguyen N."/>
            <person name="Nicol R."/>
            <person name="Norbu C."/>
            <person name="Norbu N."/>
            <person name="Novod N."/>
            <person name="O'Neill B."/>
            <person name="Osman S."/>
            <person name="Markiewicz E."/>
            <person name="Oyono O.L."/>
            <person name="Patti C."/>
            <person name="Phunkhang P."/>
            <person name="Pierre F."/>
            <person name="Priest M."/>
            <person name="Raghuraman S."/>
            <person name="Rege F."/>
            <person name="Reyes R."/>
            <person name="Rise C."/>
            <person name="Rogov P."/>
            <person name="Ross K."/>
            <person name="Ryan E."/>
            <person name="Settipalli S."/>
            <person name="Shea T."/>
            <person name="Sherpa N."/>
            <person name="Shi L."/>
            <person name="Shih D."/>
            <person name="Sparrow T."/>
            <person name="Spaulding J."/>
            <person name="Stalker J."/>
            <person name="Stange-Thomann N."/>
            <person name="Stavropoulos S."/>
            <person name="Stone C."/>
            <person name="Strader C."/>
            <person name="Tesfaye S."/>
            <person name="Thomson T."/>
            <person name="Thoulutsang Y."/>
            <person name="Thoulutsang D."/>
            <person name="Topham K."/>
            <person name="Topping I."/>
            <person name="Tsamla T."/>
            <person name="Vassiliev H."/>
            <person name="Vo A."/>
            <person name="Wangchuk T."/>
            <person name="Wangdi T."/>
            <person name="Weiand M."/>
            <person name="Wilkinson J."/>
            <person name="Wilson A."/>
            <person name="Yadav S."/>
            <person name="Young G."/>
            <person name="Yu Q."/>
            <person name="Zembek L."/>
            <person name="Zhong D."/>
            <person name="Zimmer A."/>
            <person name="Zwirko Z."/>
            <person name="Jaffe D.B."/>
            <person name="Alvarez P."/>
            <person name="Brockman W."/>
            <person name="Butler J."/>
            <person name="Chin C."/>
            <person name="Gnerre S."/>
            <person name="MacCallum I."/>
            <person name="Graves J.A."/>
            <person name="Ponting C.P."/>
            <person name="Breen M."/>
            <person name="Samollow P.B."/>
            <person name="Lander E.S."/>
            <person name="Lindblad-Toh K."/>
        </authorList>
    </citation>
    <scope>NUCLEOTIDE SEQUENCE [LARGE SCALE GENOMIC DNA]</scope>
</reference>
<reference evidence="3" key="3">
    <citation type="submission" date="2025-09" db="UniProtKB">
        <authorList>
            <consortium name="Ensembl"/>
        </authorList>
    </citation>
    <scope>IDENTIFICATION</scope>
</reference>
<protein>
    <recommendedName>
        <fullName evidence="2">PSD13 N-terminal domain-containing protein</fullName>
    </recommendedName>
</protein>
<dbReference type="PANTHER" id="PTHR10539:SF0">
    <property type="entry name" value="26S PROTEASOME NON-ATPASE REGULATORY SUBUNIT 13"/>
    <property type="match status" value="1"/>
</dbReference>
<dbReference type="Bgee" id="ENSMODG00000011133">
    <property type="expression patterns" value="Expressed in spermatocyte and 10 other cell types or tissues"/>
</dbReference>
<sequence length="84" mass="9702">MKDMPGFLQQSQSAEPDQASMWHRLEMLYTKKLWHQLTLQILDFVQDPCFAQGDGLIRLYENFITAVPHGNDLHTSDQPQTADL</sequence>
<dbReference type="STRING" id="13616.ENSMODP00000013934"/>
<dbReference type="GeneTree" id="ENSGT00390000001802"/>
<name>F7BAR4_MONDO</name>
<evidence type="ECO:0000313" key="4">
    <source>
        <dbReference type="Proteomes" id="UP000002280"/>
    </source>
</evidence>
<feature type="domain" description="PSD13 N-terminal" evidence="2">
    <location>
        <begin position="21"/>
        <end position="67"/>
    </location>
</feature>
<dbReference type="GO" id="GO:0000502">
    <property type="term" value="C:proteasome complex"/>
    <property type="evidence" value="ECO:0007669"/>
    <property type="project" value="UniProtKB-KW"/>
</dbReference>
<evidence type="ECO:0000256" key="1">
    <source>
        <dbReference type="ARBA" id="ARBA00022942"/>
    </source>
</evidence>
<dbReference type="Pfam" id="PF22037">
    <property type="entry name" value="PSD13_N"/>
    <property type="match status" value="1"/>
</dbReference>
<keyword evidence="4" id="KW-1185">Reference proteome</keyword>
<evidence type="ECO:0000313" key="3">
    <source>
        <dbReference type="Ensembl" id="ENSMODP00000013934.3"/>
    </source>
</evidence>
<proteinExistence type="predicted"/>
<organism evidence="3 4">
    <name type="scientific">Monodelphis domestica</name>
    <name type="common">Gray short-tailed opossum</name>
    <dbReference type="NCBI Taxonomy" id="13616"/>
    <lineage>
        <taxon>Eukaryota</taxon>
        <taxon>Metazoa</taxon>
        <taxon>Chordata</taxon>
        <taxon>Craniata</taxon>
        <taxon>Vertebrata</taxon>
        <taxon>Euteleostomi</taxon>
        <taxon>Mammalia</taxon>
        <taxon>Metatheria</taxon>
        <taxon>Didelphimorphia</taxon>
        <taxon>Didelphidae</taxon>
        <taxon>Monodelphis</taxon>
    </lineage>
</organism>